<proteinExistence type="predicted"/>
<comment type="caution">
    <text evidence="1">The sequence shown here is derived from an EMBL/GenBank/DDBJ whole genome shotgun (WGS) entry which is preliminary data.</text>
</comment>
<dbReference type="Proteomes" id="UP001597033">
    <property type="component" value="Unassembled WGS sequence"/>
</dbReference>
<name>A0ABW3LYN7_9GAMM</name>
<reference evidence="2" key="1">
    <citation type="journal article" date="2019" name="Int. J. Syst. Evol. Microbiol.">
        <title>The Global Catalogue of Microorganisms (GCM) 10K type strain sequencing project: providing services to taxonomists for standard genome sequencing and annotation.</title>
        <authorList>
            <consortium name="The Broad Institute Genomics Platform"/>
            <consortium name="The Broad Institute Genome Sequencing Center for Infectious Disease"/>
            <person name="Wu L."/>
            <person name="Ma J."/>
        </authorList>
    </citation>
    <scope>NUCLEOTIDE SEQUENCE [LARGE SCALE GENOMIC DNA]</scope>
    <source>
        <strain evidence="2">CCUG 55854</strain>
    </source>
</reference>
<organism evidence="1 2">
    <name type="scientific">Pseudoxanthomonas kaohsiungensis</name>
    <dbReference type="NCBI Taxonomy" id="283923"/>
    <lineage>
        <taxon>Bacteria</taxon>
        <taxon>Pseudomonadati</taxon>
        <taxon>Pseudomonadota</taxon>
        <taxon>Gammaproteobacteria</taxon>
        <taxon>Lysobacterales</taxon>
        <taxon>Lysobacteraceae</taxon>
        <taxon>Pseudoxanthomonas</taxon>
    </lineage>
</organism>
<evidence type="ECO:0000313" key="2">
    <source>
        <dbReference type="Proteomes" id="UP001597033"/>
    </source>
</evidence>
<gene>
    <name evidence="1" type="ORF">ACFQ2N_12285</name>
</gene>
<dbReference type="EMBL" id="JBHTKN010000008">
    <property type="protein sequence ID" value="MFD1043122.1"/>
    <property type="molecule type" value="Genomic_DNA"/>
</dbReference>
<dbReference type="RefSeq" id="WP_162377148.1">
    <property type="nucleotide sequence ID" value="NZ_JBHTKN010000008.1"/>
</dbReference>
<sequence length="169" mass="17897">MDARANRFEIYTFSGSIQGQGSGAKRRGFARAASHQQVIETMAGWGFAVQAVSGAAELRESIEVMELIAARSDEVPASDFINLLTGREGPYRPDEVFAISGRGVGQSSVLGGYVVAAHEDELVAALLNLGFEVQAHLSLQQAAAVLAEMDGLEPGDEGLVDLEEHASVH</sequence>
<protein>
    <submittedName>
        <fullName evidence="1">Uncharacterized protein</fullName>
    </submittedName>
</protein>
<accession>A0ABW3LYN7</accession>
<keyword evidence="2" id="KW-1185">Reference proteome</keyword>
<evidence type="ECO:0000313" key="1">
    <source>
        <dbReference type="EMBL" id="MFD1043122.1"/>
    </source>
</evidence>